<dbReference type="AlphaFoldDB" id="A0A8J6YXU0"/>
<organism evidence="1 2">
    <name type="scientific">Mangrovicoccus algicola</name>
    <dbReference type="NCBI Taxonomy" id="2771008"/>
    <lineage>
        <taxon>Bacteria</taxon>
        <taxon>Pseudomonadati</taxon>
        <taxon>Pseudomonadota</taxon>
        <taxon>Alphaproteobacteria</taxon>
        <taxon>Rhodobacterales</taxon>
        <taxon>Paracoccaceae</taxon>
        <taxon>Mangrovicoccus</taxon>
    </lineage>
</organism>
<dbReference type="Proteomes" id="UP000609121">
    <property type="component" value="Unassembled WGS sequence"/>
</dbReference>
<keyword evidence="2" id="KW-1185">Reference proteome</keyword>
<sequence>MNMTLADFLAFGAMLAASVAVVDQLSAARISAAETRLVAEFEKAAGDMRRTVSCALEIRSSSMLAAVLQAADGPEAMQVSLANMPTDGTIFPAFQELARAEGDRANIVDYGRTAHGRITFDELQQPAAMELAEMIHRAPMAERQTVEVRLRFEPVRQNYAARLELVAAQLSPDCADRD</sequence>
<comment type="caution">
    <text evidence="1">The sequence shown here is derived from an EMBL/GenBank/DDBJ whole genome shotgun (WGS) entry which is preliminary data.</text>
</comment>
<protein>
    <submittedName>
        <fullName evidence="1">Uncharacterized protein</fullName>
    </submittedName>
</protein>
<gene>
    <name evidence="1" type="ORF">ICN82_06740</name>
</gene>
<evidence type="ECO:0000313" key="2">
    <source>
        <dbReference type="Proteomes" id="UP000609121"/>
    </source>
</evidence>
<proteinExistence type="predicted"/>
<name>A0A8J6YXU0_9RHOB</name>
<accession>A0A8J6YXU0</accession>
<reference evidence="1" key="1">
    <citation type="submission" date="2020-09" db="EMBL/GenBank/DDBJ databases">
        <title>A novel bacterium of genus Mangrovicoccus, isolated from South China Sea.</title>
        <authorList>
            <person name="Huang H."/>
            <person name="Mo K."/>
            <person name="Hu Y."/>
        </authorList>
    </citation>
    <scope>NUCLEOTIDE SEQUENCE</scope>
    <source>
        <strain evidence="1">HB182678</strain>
    </source>
</reference>
<dbReference type="EMBL" id="JACVXA010000013">
    <property type="protein sequence ID" value="MBE3637896.1"/>
    <property type="molecule type" value="Genomic_DNA"/>
</dbReference>
<evidence type="ECO:0000313" key="1">
    <source>
        <dbReference type="EMBL" id="MBE3637896.1"/>
    </source>
</evidence>